<keyword evidence="3 8" id="KW-0813">Transport</keyword>
<evidence type="ECO:0000313" key="11">
    <source>
        <dbReference type="EMBL" id="RGD87334.1"/>
    </source>
</evidence>
<evidence type="ECO:0000256" key="1">
    <source>
        <dbReference type="ARBA" id="ARBA00004651"/>
    </source>
</evidence>
<evidence type="ECO:0000256" key="7">
    <source>
        <dbReference type="ARBA" id="ARBA00023136"/>
    </source>
</evidence>
<feature type="transmembrane region" description="Helical" evidence="9">
    <location>
        <begin position="7"/>
        <end position="24"/>
    </location>
</feature>
<dbReference type="GO" id="GO:0005886">
    <property type="term" value="C:plasma membrane"/>
    <property type="evidence" value="ECO:0007669"/>
    <property type="project" value="UniProtKB-SubCell"/>
</dbReference>
<feature type="transmembrane region" description="Helical" evidence="9">
    <location>
        <begin position="115"/>
        <end position="135"/>
    </location>
</feature>
<dbReference type="PANTHER" id="PTHR34295">
    <property type="entry name" value="BIOTIN TRANSPORTER BIOY"/>
    <property type="match status" value="1"/>
</dbReference>
<evidence type="ECO:0000256" key="3">
    <source>
        <dbReference type="ARBA" id="ARBA00022448"/>
    </source>
</evidence>
<dbReference type="Proteomes" id="UP000261032">
    <property type="component" value="Unassembled WGS sequence"/>
</dbReference>
<dbReference type="AlphaFoldDB" id="A0A3E3EHD1"/>
<dbReference type="PIRSF" id="PIRSF016661">
    <property type="entry name" value="BioY"/>
    <property type="match status" value="1"/>
</dbReference>
<gene>
    <name evidence="11" type="ORF">DXB93_01365</name>
    <name evidence="10" type="ORF">PM738_03410</name>
</gene>
<organism evidence="11 12">
    <name type="scientific">Thomasclavelia ramosa</name>
    <dbReference type="NCBI Taxonomy" id="1547"/>
    <lineage>
        <taxon>Bacteria</taxon>
        <taxon>Bacillati</taxon>
        <taxon>Bacillota</taxon>
        <taxon>Erysipelotrichia</taxon>
        <taxon>Erysipelotrichales</taxon>
        <taxon>Coprobacillaceae</taxon>
        <taxon>Thomasclavelia</taxon>
    </lineage>
</organism>
<reference evidence="10" key="2">
    <citation type="submission" date="2023-01" db="EMBL/GenBank/DDBJ databases">
        <title>Human gut microbiome strain richness.</title>
        <authorList>
            <person name="Chen-Liaw A."/>
        </authorList>
    </citation>
    <scope>NUCLEOTIDE SEQUENCE</scope>
    <source>
        <strain evidence="10">1001217st2_G6_1001217B_191108</strain>
    </source>
</reference>
<keyword evidence="7 8" id="KW-0472">Membrane</keyword>
<keyword evidence="5 9" id="KW-0812">Transmembrane</keyword>
<evidence type="ECO:0000256" key="4">
    <source>
        <dbReference type="ARBA" id="ARBA00022475"/>
    </source>
</evidence>
<comment type="similarity">
    <text evidence="2 8">Belongs to the BioY family.</text>
</comment>
<accession>A0A3E3EHD1</accession>
<feature type="transmembrane region" description="Helical" evidence="9">
    <location>
        <begin position="55"/>
        <end position="74"/>
    </location>
</feature>
<feature type="transmembrane region" description="Helical" evidence="9">
    <location>
        <begin position="30"/>
        <end position="48"/>
    </location>
</feature>
<dbReference type="EMBL" id="QUSL01000001">
    <property type="protein sequence ID" value="RGD87334.1"/>
    <property type="molecule type" value="Genomic_DNA"/>
</dbReference>
<reference evidence="11 12" key="1">
    <citation type="submission" date="2018-08" db="EMBL/GenBank/DDBJ databases">
        <title>A genome reference for cultivated species of the human gut microbiota.</title>
        <authorList>
            <person name="Zou Y."/>
            <person name="Xue W."/>
            <person name="Luo G."/>
        </authorList>
    </citation>
    <scope>NUCLEOTIDE SEQUENCE [LARGE SCALE GENOMIC DNA]</scope>
    <source>
        <strain evidence="11 12">OM06-4</strain>
    </source>
</reference>
<evidence type="ECO:0000313" key="12">
    <source>
        <dbReference type="Proteomes" id="UP000261032"/>
    </source>
</evidence>
<evidence type="ECO:0000256" key="2">
    <source>
        <dbReference type="ARBA" id="ARBA00010692"/>
    </source>
</evidence>
<keyword evidence="6 9" id="KW-1133">Transmembrane helix</keyword>
<dbReference type="EMBL" id="JAQLKE010000004">
    <property type="protein sequence ID" value="MDB7082837.1"/>
    <property type="molecule type" value="Genomic_DNA"/>
</dbReference>
<feature type="transmembrane region" description="Helical" evidence="9">
    <location>
        <begin position="141"/>
        <end position="164"/>
    </location>
</feature>
<dbReference type="Pfam" id="PF02632">
    <property type="entry name" value="BioY"/>
    <property type="match status" value="1"/>
</dbReference>
<evidence type="ECO:0000256" key="5">
    <source>
        <dbReference type="ARBA" id="ARBA00022692"/>
    </source>
</evidence>
<name>A0A3E3EHD1_9FIRM</name>
<comment type="subcellular location">
    <subcellularLocation>
        <location evidence="1 8">Cell membrane</location>
        <topology evidence="1 8">Multi-pass membrane protein</topology>
    </subcellularLocation>
</comment>
<dbReference type="RefSeq" id="WP_009008772.1">
    <property type="nucleotide sequence ID" value="NZ_CAXMZC010000002.1"/>
</dbReference>
<dbReference type="Proteomes" id="UP001211987">
    <property type="component" value="Unassembled WGS sequence"/>
</dbReference>
<dbReference type="GO" id="GO:0015225">
    <property type="term" value="F:biotin transmembrane transporter activity"/>
    <property type="evidence" value="ECO:0007669"/>
    <property type="project" value="UniProtKB-UniRule"/>
</dbReference>
<dbReference type="InterPro" id="IPR003784">
    <property type="entry name" value="BioY"/>
</dbReference>
<keyword evidence="4 8" id="KW-1003">Cell membrane</keyword>
<evidence type="ECO:0000256" key="9">
    <source>
        <dbReference type="SAM" id="Phobius"/>
    </source>
</evidence>
<proteinExistence type="inferred from homology"/>
<comment type="caution">
    <text evidence="11">The sequence shown here is derived from an EMBL/GenBank/DDBJ whole genome shotgun (WGS) entry which is preliminary data.</text>
</comment>
<dbReference type="Gene3D" id="1.10.1760.20">
    <property type="match status" value="1"/>
</dbReference>
<evidence type="ECO:0000256" key="6">
    <source>
        <dbReference type="ARBA" id="ARBA00022989"/>
    </source>
</evidence>
<protein>
    <recommendedName>
        <fullName evidence="8">Biotin transporter</fullName>
    </recommendedName>
</protein>
<dbReference type="PANTHER" id="PTHR34295:SF4">
    <property type="entry name" value="BIOTIN TRANSPORTER BIOY-RELATED"/>
    <property type="match status" value="1"/>
</dbReference>
<evidence type="ECO:0000313" key="10">
    <source>
        <dbReference type="EMBL" id="MDB7082837.1"/>
    </source>
</evidence>
<evidence type="ECO:0000256" key="8">
    <source>
        <dbReference type="PIRNR" id="PIRNR016661"/>
    </source>
</evidence>
<feature type="transmembrane region" description="Helical" evidence="9">
    <location>
        <begin position="86"/>
        <end position="103"/>
    </location>
</feature>
<sequence>MNLKVKNMIYCSMFACITAILAQIRFTLPSLVPITLQTLGIYLIGLVLKPKIAFISSLIYILMGAIGLPVYSGFSAGLSTILGPTGGYIFSFPITALIISYLVHYRSTTIFKFGALILGTIICYLIGTLWFMYIMKMSFSGSLIICVLPFLPGDVLKIFIAAALTNKFKNIIKD</sequence>